<gene>
    <name evidence="1" type="ORF">N3K66_000043</name>
</gene>
<protein>
    <submittedName>
        <fullName evidence="1">Uncharacterized protein</fullName>
    </submittedName>
</protein>
<reference evidence="1" key="1">
    <citation type="submission" date="2022-10" db="EMBL/GenBank/DDBJ databases">
        <title>Complete Genome of Trichothecium roseum strain YXFP-22015, a Plant Pathogen Isolated from Citrus.</title>
        <authorList>
            <person name="Wang Y."/>
            <person name="Zhu L."/>
        </authorList>
    </citation>
    <scope>NUCLEOTIDE SEQUENCE</scope>
    <source>
        <strain evidence="1">YXFP-22015</strain>
    </source>
</reference>
<accession>A0ACC0VB32</accession>
<evidence type="ECO:0000313" key="2">
    <source>
        <dbReference type="Proteomes" id="UP001163324"/>
    </source>
</evidence>
<comment type="caution">
    <text evidence="1">The sequence shown here is derived from an EMBL/GenBank/DDBJ whole genome shotgun (WGS) entry which is preliminary data.</text>
</comment>
<organism evidence="1 2">
    <name type="scientific">Trichothecium roseum</name>
    <dbReference type="NCBI Taxonomy" id="47278"/>
    <lineage>
        <taxon>Eukaryota</taxon>
        <taxon>Fungi</taxon>
        <taxon>Dikarya</taxon>
        <taxon>Ascomycota</taxon>
        <taxon>Pezizomycotina</taxon>
        <taxon>Sordariomycetes</taxon>
        <taxon>Hypocreomycetidae</taxon>
        <taxon>Hypocreales</taxon>
        <taxon>Hypocreales incertae sedis</taxon>
        <taxon>Trichothecium</taxon>
    </lineage>
</organism>
<evidence type="ECO:0000313" key="1">
    <source>
        <dbReference type="EMBL" id="KAI9903514.1"/>
    </source>
</evidence>
<proteinExistence type="predicted"/>
<dbReference type="EMBL" id="CM047940">
    <property type="protein sequence ID" value="KAI9903514.1"/>
    <property type="molecule type" value="Genomic_DNA"/>
</dbReference>
<dbReference type="Proteomes" id="UP001163324">
    <property type="component" value="Chromosome 1"/>
</dbReference>
<name>A0ACC0VB32_9HYPO</name>
<keyword evidence="2" id="KW-1185">Reference proteome</keyword>
<sequence length="217" mass="24812">MKNVLESTVRGIQFNLIFNPGRIYLGSPTNVSERLTYIHCVNLLKMLPQRLARASALRNSMGVVRRMPIIQRRTFFSVDYTDKKLLDQKYPEGPDLSPAQDPEMNGGYINPPPIKRQHRDPHADWWDPQERRNFGEPIHEDNDILGMFSPWEYTWTTTGPAVLMFGTFVATALSIVGLVYINYPDKVSYPREFENGLERELGGSGAVRARKEGDEDP</sequence>